<dbReference type="Pfam" id="PF02743">
    <property type="entry name" value="dCache_1"/>
    <property type="match status" value="1"/>
</dbReference>
<dbReference type="SUPFAM" id="SSF55874">
    <property type="entry name" value="ATPase domain of HSP90 chaperone/DNA topoisomerase II/histidine kinase"/>
    <property type="match status" value="1"/>
</dbReference>
<dbReference type="CDD" id="cd18774">
    <property type="entry name" value="PDC2_HK_sensor"/>
    <property type="match status" value="1"/>
</dbReference>
<keyword evidence="5 11" id="KW-0597">Phosphoprotein</keyword>
<dbReference type="InterPro" id="IPR003661">
    <property type="entry name" value="HisK_dim/P_dom"/>
</dbReference>
<gene>
    <name evidence="15" type="ORF">ACFOPH_12890</name>
</gene>
<evidence type="ECO:0000256" key="3">
    <source>
        <dbReference type="ARBA" id="ARBA00012438"/>
    </source>
</evidence>
<dbReference type="InterPro" id="IPR036890">
    <property type="entry name" value="HATPase_C_sf"/>
</dbReference>
<dbReference type="CDD" id="cd00075">
    <property type="entry name" value="HATPase"/>
    <property type="match status" value="1"/>
</dbReference>
<name>A0ABV7PKW2_9BURK</name>
<evidence type="ECO:0000313" key="16">
    <source>
        <dbReference type="Proteomes" id="UP001595665"/>
    </source>
</evidence>
<evidence type="ECO:0000256" key="7">
    <source>
        <dbReference type="ARBA" id="ARBA00022692"/>
    </source>
</evidence>
<evidence type="ECO:0000259" key="14">
    <source>
        <dbReference type="PROSITE" id="PS50110"/>
    </source>
</evidence>
<evidence type="ECO:0000256" key="12">
    <source>
        <dbReference type="SAM" id="Phobius"/>
    </source>
</evidence>
<dbReference type="PROSITE" id="PS50109">
    <property type="entry name" value="HIS_KIN"/>
    <property type="match status" value="1"/>
</dbReference>
<reference evidence="16" key="1">
    <citation type="journal article" date="2019" name="Int. J. Syst. Evol. Microbiol.">
        <title>The Global Catalogue of Microorganisms (GCM) 10K type strain sequencing project: providing services to taxonomists for standard genome sequencing and annotation.</title>
        <authorList>
            <consortium name="The Broad Institute Genomics Platform"/>
            <consortium name="The Broad Institute Genome Sequencing Center for Infectious Disease"/>
            <person name="Wu L."/>
            <person name="Ma J."/>
        </authorList>
    </citation>
    <scope>NUCLEOTIDE SEQUENCE [LARGE SCALE GENOMIC DNA]</scope>
    <source>
        <strain evidence="16">CCM 7480</strain>
    </source>
</reference>
<evidence type="ECO:0000256" key="1">
    <source>
        <dbReference type="ARBA" id="ARBA00000085"/>
    </source>
</evidence>
<feature type="modified residue" description="4-aspartylphosphate" evidence="11">
    <location>
        <position position="652"/>
    </location>
</feature>
<evidence type="ECO:0000256" key="11">
    <source>
        <dbReference type="PROSITE-ProRule" id="PRU00169"/>
    </source>
</evidence>
<evidence type="ECO:0000256" key="4">
    <source>
        <dbReference type="ARBA" id="ARBA00022475"/>
    </source>
</evidence>
<feature type="domain" description="Histidine kinase" evidence="13">
    <location>
        <begin position="378"/>
        <end position="585"/>
    </location>
</feature>
<dbReference type="PANTHER" id="PTHR43047">
    <property type="entry name" value="TWO-COMPONENT HISTIDINE PROTEIN KINASE"/>
    <property type="match status" value="1"/>
</dbReference>
<dbReference type="Proteomes" id="UP001595665">
    <property type="component" value="Unassembled WGS sequence"/>
</dbReference>
<keyword evidence="8" id="KW-0418">Kinase</keyword>
<keyword evidence="7 12" id="KW-0812">Transmembrane</keyword>
<dbReference type="SUPFAM" id="SSF52172">
    <property type="entry name" value="CheY-like"/>
    <property type="match status" value="1"/>
</dbReference>
<sequence>MTISLRRLLILLSAIGLLPLALLGLWSLHAAGQYQQREQERAMLDLARALSSAVDAELDGAVSTLANLAQAPAIGAGDIRGFYYIAARQAAAHPEWLTVILTDAEGKILFRTTSPFGAAGGRIADPDSLQRLLAVQKPLVGQVARGPRGRPAFPVRVPVRDHAGRLYALTGALQPDRILRVIERQRAPAGSVIAIIDASGAIVARSSRHEQTVATPPSASLARLIRSRAPEGIGATTTLEGEAVTTAYTRLSRYGWSVALSVPTTTVGSATLEGIALYGWGLALSLLASIGIAWLLSARIARTFRTLQAATAALGTGEQATVAPSRVKEFRLMGEAIETAARQRAAHEQERSRLLASLEQALEASRQSGQVKDEFLAMLGHELRNPLSPIVASLDLMDLRGDRASERERGIMRRQVQHMKRLVDDLLDVSRIATGKMGLDPRPLNLAELVRHGAASRPGMIVELAAPAALWVHGDESRLAQVLNNLLSNAERFGKGKARVGLSECDGWARLEVADSGIGMPPELLARVFEPFYQAQQQLARSTGGLGLGLAIVHKIVALHGGRIRAHSDGPGRGSRFVVELPLAPAPAPSATRLGAHDAAPERVLLVDDNLDAATATAAILAQLGHEVCVAHSGAEALAVAARCAPSVAFLDIGLPDMDGYALAGALRRLSLAPRLVALTGYGQQDDIGRALDAGFDLHLTKPATLDELRRAVNGQAAPEPAASAG</sequence>
<dbReference type="EC" id="2.7.13.3" evidence="3"/>
<dbReference type="PROSITE" id="PS50110">
    <property type="entry name" value="RESPONSE_REGULATORY"/>
    <property type="match status" value="1"/>
</dbReference>
<evidence type="ECO:0000256" key="5">
    <source>
        <dbReference type="ARBA" id="ARBA00022553"/>
    </source>
</evidence>
<evidence type="ECO:0000256" key="2">
    <source>
        <dbReference type="ARBA" id="ARBA00004651"/>
    </source>
</evidence>
<keyword evidence="16" id="KW-1185">Reference proteome</keyword>
<organism evidence="15 16">
    <name type="scientific">Massilia haematophila</name>
    <dbReference type="NCBI Taxonomy" id="457923"/>
    <lineage>
        <taxon>Bacteria</taxon>
        <taxon>Pseudomonadati</taxon>
        <taxon>Pseudomonadota</taxon>
        <taxon>Betaproteobacteria</taxon>
        <taxon>Burkholderiales</taxon>
        <taxon>Oxalobacteraceae</taxon>
        <taxon>Telluria group</taxon>
        <taxon>Massilia</taxon>
    </lineage>
</organism>
<keyword evidence="9 12" id="KW-1133">Transmembrane helix</keyword>
<evidence type="ECO:0000256" key="6">
    <source>
        <dbReference type="ARBA" id="ARBA00022679"/>
    </source>
</evidence>
<dbReference type="InterPro" id="IPR001789">
    <property type="entry name" value="Sig_transdc_resp-reg_receiver"/>
</dbReference>
<keyword evidence="6" id="KW-0808">Transferase</keyword>
<feature type="transmembrane region" description="Helical" evidence="12">
    <location>
        <begin position="275"/>
        <end position="296"/>
    </location>
</feature>
<keyword evidence="10 12" id="KW-0472">Membrane</keyword>
<dbReference type="Gene3D" id="3.30.450.20">
    <property type="entry name" value="PAS domain"/>
    <property type="match status" value="1"/>
</dbReference>
<dbReference type="Gene3D" id="3.40.50.2300">
    <property type="match status" value="1"/>
</dbReference>
<evidence type="ECO:0000259" key="13">
    <source>
        <dbReference type="PROSITE" id="PS50109"/>
    </source>
</evidence>
<evidence type="ECO:0000313" key="15">
    <source>
        <dbReference type="EMBL" id="MFC3459132.1"/>
    </source>
</evidence>
<dbReference type="InterPro" id="IPR033479">
    <property type="entry name" value="dCache_1"/>
</dbReference>
<keyword evidence="4" id="KW-1003">Cell membrane</keyword>
<dbReference type="Pfam" id="PF00072">
    <property type="entry name" value="Response_reg"/>
    <property type="match status" value="1"/>
</dbReference>
<dbReference type="Pfam" id="PF02518">
    <property type="entry name" value="HATPase_c"/>
    <property type="match status" value="1"/>
</dbReference>
<evidence type="ECO:0000256" key="8">
    <source>
        <dbReference type="ARBA" id="ARBA00022777"/>
    </source>
</evidence>
<dbReference type="Pfam" id="PF00512">
    <property type="entry name" value="HisKA"/>
    <property type="match status" value="1"/>
</dbReference>
<dbReference type="EMBL" id="JBHRVV010000001">
    <property type="protein sequence ID" value="MFC3459132.1"/>
    <property type="molecule type" value="Genomic_DNA"/>
</dbReference>
<dbReference type="SMART" id="SM00388">
    <property type="entry name" value="HisKA"/>
    <property type="match status" value="1"/>
</dbReference>
<protein>
    <recommendedName>
        <fullName evidence="3">histidine kinase</fullName>
        <ecNumber evidence="3">2.7.13.3</ecNumber>
    </recommendedName>
</protein>
<dbReference type="RefSeq" id="WP_379735650.1">
    <property type="nucleotide sequence ID" value="NZ_JBHRVV010000001.1"/>
</dbReference>
<dbReference type="InterPro" id="IPR003594">
    <property type="entry name" value="HATPase_dom"/>
</dbReference>
<dbReference type="InterPro" id="IPR005467">
    <property type="entry name" value="His_kinase_dom"/>
</dbReference>
<accession>A0ABV7PKW2</accession>
<dbReference type="SMART" id="SM00387">
    <property type="entry name" value="HATPase_c"/>
    <property type="match status" value="1"/>
</dbReference>
<keyword evidence="15" id="KW-0547">Nucleotide-binding</keyword>
<dbReference type="GO" id="GO:0005524">
    <property type="term" value="F:ATP binding"/>
    <property type="evidence" value="ECO:0007669"/>
    <property type="project" value="UniProtKB-KW"/>
</dbReference>
<dbReference type="Gene3D" id="3.30.565.10">
    <property type="entry name" value="Histidine kinase-like ATPase, C-terminal domain"/>
    <property type="match status" value="1"/>
</dbReference>
<comment type="subcellular location">
    <subcellularLocation>
        <location evidence="2">Cell membrane</location>
        <topology evidence="2">Multi-pass membrane protein</topology>
    </subcellularLocation>
</comment>
<feature type="domain" description="Response regulatory" evidence="14">
    <location>
        <begin position="603"/>
        <end position="717"/>
    </location>
</feature>
<dbReference type="InterPro" id="IPR011006">
    <property type="entry name" value="CheY-like_superfamily"/>
</dbReference>
<dbReference type="InterPro" id="IPR036097">
    <property type="entry name" value="HisK_dim/P_sf"/>
</dbReference>
<dbReference type="SUPFAM" id="SSF47384">
    <property type="entry name" value="Homodimeric domain of signal transducing histidine kinase"/>
    <property type="match status" value="1"/>
</dbReference>
<evidence type="ECO:0000256" key="9">
    <source>
        <dbReference type="ARBA" id="ARBA00022989"/>
    </source>
</evidence>
<dbReference type="SMART" id="SM00448">
    <property type="entry name" value="REC"/>
    <property type="match status" value="1"/>
</dbReference>
<proteinExistence type="predicted"/>
<dbReference type="InterPro" id="IPR004358">
    <property type="entry name" value="Sig_transdc_His_kin-like_C"/>
</dbReference>
<dbReference type="CDD" id="cd00082">
    <property type="entry name" value="HisKA"/>
    <property type="match status" value="1"/>
</dbReference>
<comment type="catalytic activity">
    <reaction evidence="1">
        <text>ATP + protein L-histidine = ADP + protein N-phospho-L-histidine.</text>
        <dbReference type="EC" id="2.7.13.3"/>
    </reaction>
</comment>
<comment type="caution">
    <text evidence="15">The sequence shown here is derived from an EMBL/GenBank/DDBJ whole genome shotgun (WGS) entry which is preliminary data.</text>
</comment>
<dbReference type="PANTHER" id="PTHR43047:SF72">
    <property type="entry name" value="OSMOSENSING HISTIDINE PROTEIN KINASE SLN1"/>
    <property type="match status" value="1"/>
</dbReference>
<dbReference type="PRINTS" id="PR00344">
    <property type="entry name" value="BCTRLSENSOR"/>
</dbReference>
<dbReference type="Gene3D" id="1.10.287.130">
    <property type="match status" value="1"/>
</dbReference>
<evidence type="ECO:0000256" key="10">
    <source>
        <dbReference type="ARBA" id="ARBA00023136"/>
    </source>
</evidence>
<keyword evidence="15" id="KW-0067">ATP-binding</keyword>